<gene>
    <name evidence="2" type="ORF">H9892_02265</name>
</gene>
<comment type="caution">
    <text evidence="2">The sequence shown here is derived from an EMBL/GenBank/DDBJ whole genome shotgun (WGS) entry which is preliminary data.</text>
</comment>
<reference evidence="2" key="2">
    <citation type="submission" date="2021-04" db="EMBL/GenBank/DDBJ databases">
        <authorList>
            <person name="Gilroy R."/>
        </authorList>
    </citation>
    <scope>NUCLEOTIDE SEQUENCE</scope>
    <source>
        <strain evidence="2">12435</strain>
    </source>
</reference>
<evidence type="ECO:0000313" key="3">
    <source>
        <dbReference type="Proteomes" id="UP000823990"/>
    </source>
</evidence>
<reference evidence="2" key="1">
    <citation type="journal article" date="2021" name="PeerJ">
        <title>Extensive microbial diversity within the chicken gut microbiome revealed by metagenomics and culture.</title>
        <authorList>
            <person name="Gilroy R."/>
            <person name="Ravi A."/>
            <person name="Getino M."/>
            <person name="Pursley I."/>
            <person name="Horton D.L."/>
            <person name="Alikhan N.F."/>
            <person name="Baker D."/>
            <person name="Gharbi K."/>
            <person name="Hall N."/>
            <person name="Watson M."/>
            <person name="Adriaenssens E.M."/>
            <person name="Foster-Nyarko E."/>
            <person name="Jarju S."/>
            <person name="Secka A."/>
            <person name="Antonio M."/>
            <person name="Oren A."/>
            <person name="Chaudhuri R.R."/>
            <person name="La Ragione R."/>
            <person name="Hildebrand F."/>
            <person name="Pallen M.J."/>
        </authorList>
    </citation>
    <scope>NUCLEOTIDE SEQUENCE</scope>
    <source>
        <strain evidence="2">12435</strain>
    </source>
</reference>
<evidence type="ECO:0000313" key="2">
    <source>
        <dbReference type="EMBL" id="HIW02144.1"/>
    </source>
</evidence>
<keyword evidence="1" id="KW-1133">Transmembrane helix</keyword>
<dbReference type="PROSITE" id="PS51257">
    <property type="entry name" value="PROKAR_LIPOPROTEIN"/>
    <property type="match status" value="1"/>
</dbReference>
<keyword evidence="1" id="KW-0472">Membrane</keyword>
<protein>
    <submittedName>
        <fullName evidence="2">Uncharacterized protein</fullName>
    </submittedName>
</protein>
<feature type="transmembrane region" description="Helical" evidence="1">
    <location>
        <begin position="41"/>
        <end position="63"/>
    </location>
</feature>
<dbReference type="Proteomes" id="UP000823990">
    <property type="component" value="Unassembled WGS sequence"/>
</dbReference>
<proteinExistence type="predicted"/>
<accession>A0A9D1Q0N1</accession>
<dbReference type="AlphaFoldDB" id="A0A9D1Q0N1"/>
<dbReference type="EMBL" id="DXHS01000039">
    <property type="protein sequence ID" value="HIW02144.1"/>
    <property type="molecule type" value="Genomic_DNA"/>
</dbReference>
<keyword evidence="1" id="KW-0812">Transmembrane</keyword>
<evidence type="ECO:0000256" key="1">
    <source>
        <dbReference type="SAM" id="Phobius"/>
    </source>
</evidence>
<sequence>MNKDNNNDKIIFRFLFLLTVAAILACAALIVFTFITVDELGLWQCLMIAVMVIGLVALTAITVRKGLKAYGRQ</sequence>
<name>A0A9D1Q0N1_9FIRM</name>
<organism evidence="2 3">
    <name type="scientific">Candidatus Protoclostridium stercorigallinarum</name>
    <dbReference type="NCBI Taxonomy" id="2838741"/>
    <lineage>
        <taxon>Bacteria</taxon>
        <taxon>Bacillati</taxon>
        <taxon>Bacillota</taxon>
        <taxon>Clostridia</taxon>
        <taxon>Candidatus Protoclostridium</taxon>
    </lineage>
</organism>
<feature type="transmembrane region" description="Helical" evidence="1">
    <location>
        <begin position="12"/>
        <end position="35"/>
    </location>
</feature>